<proteinExistence type="inferred from homology"/>
<protein>
    <submittedName>
        <fullName evidence="4">Multidrug MFS transporter</fullName>
    </submittedName>
</protein>
<keyword evidence="6" id="KW-1185">Reference proteome</keyword>
<dbReference type="Pfam" id="PF01370">
    <property type="entry name" value="Epimerase"/>
    <property type="match status" value="1"/>
</dbReference>
<dbReference type="InterPro" id="IPR001509">
    <property type="entry name" value="Epimerase_deHydtase"/>
</dbReference>
<evidence type="ECO:0000313" key="7">
    <source>
        <dbReference type="Proteomes" id="UP000297014"/>
    </source>
</evidence>
<comment type="caution">
    <text evidence="4">The sequence shown here is derived from an EMBL/GenBank/DDBJ whole genome shotgun (WGS) entry which is preliminary data.</text>
</comment>
<evidence type="ECO:0000259" key="3">
    <source>
        <dbReference type="Pfam" id="PF08338"/>
    </source>
</evidence>
<comment type="similarity">
    <text evidence="1">Belongs to the NAD(P)-dependent epimerase/dehydratase family. SDR39U1 subfamily.</text>
</comment>
<dbReference type="PANTHER" id="PTHR11092">
    <property type="entry name" value="SUGAR NUCLEOTIDE EPIMERASE RELATED"/>
    <property type="match status" value="1"/>
</dbReference>
<dbReference type="EMBL" id="ALPT02000023">
    <property type="protein sequence ID" value="KGA97699.1"/>
    <property type="molecule type" value="Genomic_DNA"/>
</dbReference>
<dbReference type="InterPro" id="IPR036291">
    <property type="entry name" value="NAD(P)-bd_dom_sf"/>
</dbReference>
<feature type="domain" description="NAD-dependent epimerase/dehydratase" evidence="2">
    <location>
        <begin position="3"/>
        <end position="219"/>
    </location>
</feature>
<name>A0A094WIT0_ALKAL</name>
<evidence type="ECO:0000259" key="2">
    <source>
        <dbReference type="Pfam" id="PF01370"/>
    </source>
</evidence>
<feature type="domain" description="DUF1731" evidence="3">
    <location>
        <begin position="253"/>
        <end position="299"/>
    </location>
</feature>
<reference evidence="4 6" key="1">
    <citation type="journal article" date="2014" name="Genome Announc.">
        <title>Draft Genome Sequence of Bacillus alcalophilus AV1934, a Classic Alkaliphile Isolated from Human Feces in 1934.</title>
        <authorList>
            <person name="Attie O."/>
            <person name="Jayaprakash A."/>
            <person name="Shah H."/>
            <person name="Paulsen I.T."/>
            <person name="Morino M."/>
            <person name="Takahashi Y."/>
            <person name="Narumi I."/>
            <person name="Sachidanandam R."/>
            <person name="Satoh K."/>
            <person name="Ito M."/>
            <person name="Krulwich T.A."/>
        </authorList>
    </citation>
    <scope>NUCLEOTIDE SEQUENCE [LARGE SCALE GENOMIC DNA]</scope>
    <source>
        <strain evidence="4 6">AV1934</strain>
    </source>
</reference>
<dbReference type="AlphaFoldDB" id="A0A094WIT0"/>
<reference evidence="5 7" key="2">
    <citation type="submission" date="2014-01" db="EMBL/GenBank/DDBJ databases">
        <title>Draft genome sequencing of Bacillus alcalophilus CGMCC 1.3604.</title>
        <authorList>
            <person name="Yang J."/>
            <person name="Diao L."/>
            <person name="Yang S."/>
        </authorList>
    </citation>
    <scope>NUCLEOTIDE SEQUENCE [LARGE SCALE GENOMIC DNA]</scope>
    <source>
        <strain evidence="5 7">CGMCC 1.3604</strain>
    </source>
</reference>
<dbReference type="OrthoDB" id="9801773at2"/>
<evidence type="ECO:0000313" key="6">
    <source>
        <dbReference type="Proteomes" id="UP000002754"/>
    </source>
</evidence>
<dbReference type="eggNOG" id="COG1090">
    <property type="taxonomic scope" value="Bacteria"/>
</dbReference>
<dbReference type="EMBL" id="JALP01000079">
    <property type="protein sequence ID" value="THG91267.1"/>
    <property type="molecule type" value="Genomic_DNA"/>
</dbReference>
<organism evidence="4 6">
    <name type="scientific">Alkalihalobacillus alcalophilus ATCC 27647 = CGMCC 1.3604</name>
    <dbReference type="NCBI Taxonomy" id="1218173"/>
    <lineage>
        <taxon>Bacteria</taxon>
        <taxon>Bacillati</taxon>
        <taxon>Bacillota</taxon>
        <taxon>Bacilli</taxon>
        <taxon>Bacillales</taxon>
        <taxon>Bacillaceae</taxon>
        <taxon>Alkalihalobacillus</taxon>
    </lineage>
</organism>
<evidence type="ECO:0000313" key="4">
    <source>
        <dbReference type="EMBL" id="KGA97699.1"/>
    </source>
</evidence>
<dbReference type="STRING" id="1218173.BALCAV_0208685"/>
<sequence>MKIAITGGTGFIGSRLVDYLLTEGHQIKILTRSLKNKEAKEGVTYIKWLSDDSNPAVELEGIEAIYHLAGESIGGKRWSTEQKQKILNSRIESTNELLSIISKLKQKPKTLISASAIGYYGNSESETFTEKSKSVDNKFLTSVVHQWEGQVAQAREFGIRTVFCRLGIVLHANEGALNQMLLPYRLFIGGPLGTGNQWFSWIHIDDVIHLFAFVLQHEELNGPINLTSPHPKQMKEFGKTLGSILNRPHWIPVPSFALKILLGEMSTLVLDGQKVLPEQALTHGYSFKFPNLNEALTDLLQK</sequence>
<dbReference type="Pfam" id="PF08338">
    <property type="entry name" value="DUF1731"/>
    <property type="match status" value="1"/>
</dbReference>
<evidence type="ECO:0000256" key="1">
    <source>
        <dbReference type="ARBA" id="ARBA00009353"/>
    </source>
</evidence>
<accession>A0A094WIT0</accession>
<dbReference type="NCBIfam" id="TIGR01777">
    <property type="entry name" value="yfcH"/>
    <property type="match status" value="1"/>
</dbReference>
<dbReference type="PANTHER" id="PTHR11092:SF0">
    <property type="entry name" value="EPIMERASE FAMILY PROTEIN SDR39U1"/>
    <property type="match status" value="1"/>
</dbReference>
<dbReference type="RefSeq" id="WP_003322938.1">
    <property type="nucleotide sequence ID" value="NZ_ALPT02000023.1"/>
</dbReference>
<dbReference type="Gene3D" id="3.40.50.720">
    <property type="entry name" value="NAD(P)-binding Rossmann-like Domain"/>
    <property type="match status" value="1"/>
</dbReference>
<dbReference type="Proteomes" id="UP000002754">
    <property type="component" value="Unassembled WGS sequence"/>
</dbReference>
<dbReference type="InterPro" id="IPR010099">
    <property type="entry name" value="SDR39U1"/>
</dbReference>
<dbReference type="CDD" id="cd05242">
    <property type="entry name" value="SDR_a8"/>
    <property type="match status" value="1"/>
</dbReference>
<evidence type="ECO:0000313" key="5">
    <source>
        <dbReference type="EMBL" id="THG91267.1"/>
    </source>
</evidence>
<dbReference type="InterPro" id="IPR013549">
    <property type="entry name" value="DUF1731"/>
</dbReference>
<dbReference type="SUPFAM" id="SSF51735">
    <property type="entry name" value="NAD(P)-binding Rossmann-fold domains"/>
    <property type="match status" value="1"/>
</dbReference>
<gene>
    <name evidence="5" type="ORF">AJ85_05950</name>
    <name evidence="4" type="ORF">BALCAV_0208685</name>
</gene>
<dbReference type="Proteomes" id="UP000297014">
    <property type="component" value="Unassembled WGS sequence"/>
</dbReference>